<keyword evidence="10 15" id="KW-0804">Transcription</keyword>
<feature type="domain" description="RNA polymerase beta subunit protrusion" evidence="19">
    <location>
        <begin position="45"/>
        <end position="414"/>
    </location>
</feature>
<gene>
    <name evidence="23" type="ORF">HETIRDRAFT_477311</name>
</gene>
<evidence type="ECO:0000256" key="8">
    <source>
        <dbReference type="ARBA" id="ARBA00022771"/>
    </source>
</evidence>
<evidence type="ECO:0000259" key="21">
    <source>
        <dbReference type="Pfam" id="PF04566"/>
    </source>
</evidence>
<dbReference type="CDD" id="cd00653">
    <property type="entry name" value="RNA_pol_B_RPB2"/>
    <property type="match status" value="1"/>
</dbReference>
<dbReference type="GeneID" id="20677734"/>
<dbReference type="FunFam" id="3.90.1100.10:FF:000020">
    <property type="entry name" value="DNA-directed RNA polymerase subunit beta"/>
    <property type="match status" value="1"/>
</dbReference>
<dbReference type="HOGENOM" id="CLU_000524_5_1_1"/>
<dbReference type="Pfam" id="PF04566">
    <property type="entry name" value="RNA_pol_Rpb2_4"/>
    <property type="match status" value="1"/>
</dbReference>
<dbReference type="GO" id="GO:0008270">
    <property type="term" value="F:zinc ion binding"/>
    <property type="evidence" value="ECO:0007669"/>
    <property type="project" value="UniProtKB-KW"/>
</dbReference>
<dbReference type="Pfam" id="PF04561">
    <property type="entry name" value="RNA_pol_Rpb2_2"/>
    <property type="match status" value="1"/>
</dbReference>
<evidence type="ECO:0000256" key="3">
    <source>
        <dbReference type="ARBA" id="ARBA00011206"/>
    </source>
</evidence>
<name>W4K2Z8_HETIT</name>
<evidence type="ECO:0000259" key="19">
    <source>
        <dbReference type="Pfam" id="PF04563"/>
    </source>
</evidence>
<evidence type="ECO:0000256" key="5">
    <source>
        <dbReference type="ARBA" id="ARBA00022679"/>
    </source>
</evidence>
<dbReference type="InterPro" id="IPR007121">
    <property type="entry name" value="RNA_pol_bsu_CS"/>
</dbReference>
<dbReference type="InterPro" id="IPR037033">
    <property type="entry name" value="DNA-dir_RNAP_su2_hyb_sf"/>
</dbReference>
<dbReference type="InterPro" id="IPR007644">
    <property type="entry name" value="RNA_pol_bsu_protrusion"/>
</dbReference>
<proteinExistence type="inferred from homology"/>
<evidence type="ECO:0000256" key="9">
    <source>
        <dbReference type="ARBA" id="ARBA00022833"/>
    </source>
</evidence>
<evidence type="ECO:0000256" key="12">
    <source>
        <dbReference type="ARBA" id="ARBA00048552"/>
    </source>
</evidence>
<feature type="domain" description="RNA polymerase Rpb2" evidence="20">
    <location>
        <begin position="452"/>
        <end position="515"/>
    </location>
</feature>
<dbReference type="InterPro" id="IPR037034">
    <property type="entry name" value="RNA_pol_Rpb2_2_sf"/>
</dbReference>
<dbReference type="Gene3D" id="3.90.1800.10">
    <property type="entry name" value="RNA polymerase alpha subunit dimerisation domain"/>
    <property type="match status" value="1"/>
</dbReference>
<dbReference type="Gene3D" id="3.90.1110.10">
    <property type="entry name" value="RNA polymerase Rpb2, domain 2"/>
    <property type="match status" value="1"/>
</dbReference>
<evidence type="ECO:0000256" key="15">
    <source>
        <dbReference type="RuleBase" id="RU363031"/>
    </source>
</evidence>
<dbReference type="Pfam" id="PF04567">
    <property type="entry name" value="RNA_pol_Rpb2_5"/>
    <property type="match status" value="1"/>
</dbReference>
<feature type="domain" description="RNA polymerase Rpb2" evidence="21">
    <location>
        <begin position="552"/>
        <end position="613"/>
    </location>
</feature>
<comment type="subunit">
    <text evidence="3">Component of the RNA polymerase III (Pol III) complex consisting of 17 subunits.</text>
</comment>
<dbReference type="PANTHER" id="PTHR20856">
    <property type="entry name" value="DNA-DIRECTED RNA POLYMERASE I SUBUNIT 2"/>
    <property type="match status" value="1"/>
</dbReference>
<dbReference type="Gene3D" id="2.40.50.150">
    <property type="match status" value="1"/>
</dbReference>
<dbReference type="GO" id="GO:0003899">
    <property type="term" value="F:DNA-directed RNA polymerase activity"/>
    <property type="evidence" value="ECO:0007669"/>
    <property type="project" value="UniProtKB-EC"/>
</dbReference>
<dbReference type="InterPro" id="IPR007646">
    <property type="entry name" value="RNA_pol_Rpb2_4"/>
</dbReference>
<dbReference type="Pfam" id="PF00562">
    <property type="entry name" value="RNA_pol_Rpb2_6"/>
    <property type="match status" value="1"/>
</dbReference>
<dbReference type="InterPro" id="IPR007642">
    <property type="entry name" value="RNA_pol_Rpb2_2"/>
</dbReference>
<dbReference type="GO" id="GO:0003677">
    <property type="term" value="F:DNA binding"/>
    <property type="evidence" value="ECO:0007669"/>
    <property type="project" value="InterPro"/>
</dbReference>
<sequence>MAETDDHEEWSQLNQTDWRGLGLTDPIKNVEDKWLLLPAFLKVKGLVKQHIDSFNYFVDVDIKNILKANNKVTSDVDPRFWLKYTDIHVGFPDRTDADAIDKSVTPHECRLRDTTYSAPILVTIQYTRGRSVVRRANVNIGRLPIMLRSNKCVLTGRTEAQLARMTECPLDPGGYFVVKGTEKVILVQEQLSKNRIIVETDPVKGVVQSSCTSSTHGGLKSKTYVATKKGKIYLRHNSIHEDVPIVVALKALGIQSDKEILLLTAGNSEAYKNSFAPNLEDAARLGIFTRHQALEWIGSRVKVNRRVAGPRRPAWEEALEALATIVLAHVPVVGLDFRSKAIFVATMTRRVLMAVDDEKMVDDRDYVGNKRLELAGQLLALLFEDLFKTFNTNLKSAIDKVLKKPSRTNEFDAWNTMQFQGDHITAGFVRAISTGNWSLKRFRMDRAGVTHVLSRLSFISALGMMTRISSQFEKTRKVSGPRALQPSQWGMLCPSDTPEGEACGLVKNLALMTHITTDVEEEPIIKVAYMLGVEDISQATGTEIYGPNAFVVNVNGTIMGLTRFPTRFVHNFRRLRRAGRVSEFVSVYINHHHHTVNIASDGGRICRPMIIVDNGQPMVTSEHISLLKQGKLEFDDFLRRGLVEYLDVNEENDSYIALYEPDVTPTTTHLEIEPFTILGAVAGLIPYPHHNQSPRNTYQCAMGKQAIGAIGYNQFNRIDTLLYLSVYPQQPMVKTKTIELVGYDKLPAGQNATVAVMSYSGYDIEDALILNKASLDRGYGRCQVLRKNATLIRKYPNGTFDRLADAPADENGQIQKKFDIIQLDGLAGVGERVDPGDVYINKQSPTNANDNSFTGQAASVPYKNAPMTYKSPVAGHIDKVMISDTENDQTLIKVLIRQTRRPELGDKFSSRHGQKGVCGLIVNQEDMPFNDQGIVPDTIMNPHGFPSRMTVGKMIELLSGKAGVLAGKLQYGTAFGGSKVEDMSRILIDHGFSYAGKDMLTSGITGEPMEAYVYFGPIYYQKLKHMVMDKMHARARGPRATLTRQPTEGRSREGGLRLGEMERDCLIGYGATQLLLERLMISSDKFEVNACQDCGLLGYNGWCPFCKSSKKMAQLTIPYAAKLLFQELMAMNVVPRLVLDDA</sequence>
<dbReference type="OrthoDB" id="10248617at2759"/>
<keyword evidence="6 15" id="KW-0548">Nucleotidyltransferase</keyword>
<keyword evidence="11" id="KW-0539">Nucleus</keyword>
<dbReference type="EC" id="2.7.7.6" evidence="15"/>
<dbReference type="FunFam" id="3.90.1800.10:FF:000003">
    <property type="entry name" value="DNA-directed RNA polymerase subunit beta"/>
    <property type="match status" value="1"/>
</dbReference>
<dbReference type="InterPro" id="IPR015712">
    <property type="entry name" value="DNA-dir_RNA_pol_su2"/>
</dbReference>
<dbReference type="InParanoid" id="W4K2Z8"/>
<dbReference type="FunFam" id="3.90.1070.20:FF:000002">
    <property type="entry name" value="DNA-directed RNA polymerase subunit beta"/>
    <property type="match status" value="1"/>
</dbReference>
<comment type="similarity">
    <text evidence="2 14">Belongs to the RNA polymerase beta chain family.</text>
</comment>
<evidence type="ECO:0000256" key="13">
    <source>
        <dbReference type="ARBA" id="ARBA00053978"/>
    </source>
</evidence>
<evidence type="ECO:0000256" key="1">
    <source>
        <dbReference type="ARBA" id="ARBA00004123"/>
    </source>
</evidence>
<dbReference type="FunFam" id="3.90.1110.10:FF:000006">
    <property type="entry name" value="DNA-directed RNA polymerase subunit beta"/>
    <property type="match status" value="1"/>
</dbReference>
<dbReference type="eggNOG" id="KOG0215">
    <property type="taxonomic scope" value="Eukaryota"/>
</dbReference>
<evidence type="ECO:0000256" key="10">
    <source>
        <dbReference type="ARBA" id="ARBA00023163"/>
    </source>
</evidence>
<keyword evidence="9" id="KW-0862">Zinc</keyword>
<feature type="domain" description="DNA-directed RNA polymerase subunit 2 hybrid-binding" evidence="16">
    <location>
        <begin position="681"/>
        <end position="1052"/>
    </location>
</feature>
<organism evidence="23 24">
    <name type="scientific">Heterobasidion irregulare (strain TC 32-1)</name>
    <dbReference type="NCBI Taxonomy" id="747525"/>
    <lineage>
        <taxon>Eukaryota</taxon>
        <taxon>Fungi</taxon>
        <taxon>Dikarya</taxon>
        <taxon>Basidiomycota</taxon>
        <taxon>Agaricomycotina</taxon>
        <taxon>Agaricomycetes</taxon>
        <taxon>Russulales</taxon>
        <taxon>Bondarzewiaceae</taxon>
        <taxon>Heterobasidion</taxon>
        <taxon>Heterobasidion annosum species complex</taxon>
    </lineage>
</organism>
<dbReference type="InterPro" id="IPR007645">
    <property type="entry name" value="RNA_pol_Rpb2_3"/>
</dbReference>
<dbReference type="InterPro" id="IPR007641">
    <property type="entry name" value="RNA_pol_Rpb2_7"/>
</dbReference>
<feature type="domain" description="RNA polymerase Rpb2" evidence="17">
    <location>
        <begin position="1054"/>
        <end position="1139"/>
    </location>
</feature>
<reference evidence="23 24" key="1">
    <citation type="journal article" date="2012" name="New Phytol.">
        <title>Insight into trade-off between wood decay and parasitism from the genome of a fungal forest pathogen.</title>
        <authorList>
            <person name="Olson A."/>
            <person name="Aerts A."/>
            <person name="Asiegbu F."/>
            <person name="Belbahri L."/>
            <person name="Bouzid O."/>
            <person name="Broberg A."/>
            <person name="Canback B."/>
            <person name="Coutinho P.M."/>
            <person name="Cullen D."/>
            <person name="Dalman K."/>
            <person name="Deflorio G."/>
            <person name="van Diepen L.T."/>
            <person name="Dunand C."/>
            <person name="Duplessis S."/>
            <person name="Durling M."/>
            <person name="Gonthier P."/>
            <person name="Grimwood J."/>
            <person name="Fossdal C.G."/>
            <person name="Hansson D."/>
            <person name="Henrissat B."/>
            <person name="Hietala A."/>
            <person name="Himmelstrand K."/>
            <person name="Hoffmeister D."/>
            <person name="Hogberg N."/>
            <person name="James T.Y."/>
            <person name="Karlsson M."/>
            <person name="Kohler A."/>
            <person name="Kues U."/>
            <person name="Lee Y.H."/>
            <person name="Lin Y.C."/>
            <person name="Lind M."/>
            <person name="Lindquist E."/>
            <person name="Lombard V."/>
            <person name="Lucas S."/>
            <person name="Lunden K."/>
            <person name="Morin E."/>
            <person name="Murat C."/>
            <person name="Park J."/>
            <person name="Raffaello T."/>
            <person name="Rouze P."/>
            <person name="Salamov A."/>
            <person name="Schmutz J."/>
            <person name="Solheim H."/>
            <person name="Stahlberg J."/>
            <person name="Velez H."/>
            <person name="de Vries R.P."/>
            <person name="Wiebenga A."/>
            <person name="Woodward S."/>
            <person name="Yakovlev I."/>
            <person name="Garbelotto M."/>
            <person name="Martin F."/>
            <person name="Grigoriev I.V."/>
            <person name="Stenlid J."/>
        </authorList>
    </citation>
    <scope>NUCLEOTIDE SEQUENCE [LARGE SCALE GENOMIC DNA]</scope>
    <source>
        <strain evidence="23 24">TC 32-1</strain>
    </source>
</reference>
<evidence type="ECO:0000259" key="22">
    <source>
        <dbReference type="Pfam" id="PF04567"/>
    </source>
</evidence>
<dbReference type="FunCoup" id="W4K2Z8">
    <property type="interactions" value="580"/>
</dbReference>
<dbReference type="FunFam" id="3.90.1100.10:FF:000019">
    <property type="entry name" value="DNA-directed RNA polymerase subunit beta"/>
    <property type="match status" value="1"/>
</dbReference>
<dbReference type="GO" id="GO:0006386">
    <property type="term" value="P:termination of RNA polymerase III transcription"/>
    <property type="evidence" value="ECO:0007669"/>
    <property type="project" value="UniProtKB-ARBA"/>
</dbReference>
<keyword evidence="24" id="KW-1185">Reference proteome</keyword>
<dbReference type="Gene3D" id="3.90.1070.20">
    <property type="match status" value="1"/>
</dbReference>
<dbReference type="Gene3D" id="2.40.270.10">
    <property type="entry name" value="DNA-directed RNA polymerase, subunit 2, domain 6"/>
    <property type="match status" value="1"/>
</dbReference>
<evidence type="ECO:0000256" key="14">
    <source>
        <dbReference type="RuleBase" id="RU000434"/>
    </source>
</evidence>
<accession>W4K2Z8</accession>
<feature type="domain" description="RNA polymerase Rpb2" evidence="22">
    <location>
        <begin position="634"/>
        <end position="666"/>
    </location>
</feature>
<comment type="catalytic activity">
    <reaction evidence="12 15">
        <text>RNA(n) + a ribonucleoside 5'-triphosphate = RNA(n+1) + diphosphate</text>
        <dbReference type="Rhea" id="RHEA:21248"/>
        <dbReference type="Rhea" id="RHEA-COMP:14527"/>
        <dbReference type="Rhea" id="RHEA-COMP:17342"/>
        <dbReference type="ChEBI" id="CHEBI:33019"/>
        <dbReference type="ChEBI" id="CHEBI:61557"/>
        <dbReference type="ChEBI" id="CHEBI:140395"/>
        <dbReference type="EC" id="2.7.7.6"/>
    </reaction>
</comment>
<evidence type="ECO:0000256" key="11">
    <source>
        <dbReference type="ARBA" id="ARBA00023242"/>
    </source>
</evidence>
<comment type="subcellular location">
    <subcellularLocation>
        <location evidence="1">Nucleus</location>
    </subcellularLocation>
</comment>
<keyword evidence="7" id="KW-0479">Metal-binding</keyword>
<dbReference type="Gene3D" id="3.90.1100.10">
    <property type="match status" value="1"/>
</dbReference>
<dbReference type="PROSITE" id="PS01166">
    <property type="entry name" value="RNA_POL_BETA"/>
    <property type="match status" value="1"/>
</dbReference>
<evidence type="ECO:0000313" key="23">
    <source>
        <dbReference type="EMBL" id="ETW79725.1"/>
    </source>
</evidence>
<evidence type="ECO:0000256" key="7">
    <source>
        <dbReference type="ARBA" id="ARBA00022723"/>
    </source>
</evidence>
<evidence type="ECO:0000313" key="24">
    <source>
        <dbReference type="Proteomes" id="UP000030671"/>
    </source>
</evidence>
<evidence type="ECO:0000259" key="18">
    <source>
        <dbReference type="Pfam" id="PF04561"/>
    </source>
</evidence>
<keyword evidence="5 15" id="KW-0808">Transferase</keyword>
<dbReference type="GO" id="GO:0032549">
    <property type="term" value="F:ribonucleoside binding"/>
    <property type="evidence" value="ECO:0007669"/>
    <property type="project" value="InterPro"/>
</dbReference>
<evidence type="ECO:0000256" key="6">
    <source>
        <dbReference type="ARBA" id="ARBA00022695"/>
    </source>
</evidence>
<comment type="function">
    <text evidence="13">DNA-dependent RNA polymerase catalyzes the transcription of DNA into RNA using the four ribonucleoside triphosphates as substrates. Second largest core component of RNA polymerase III which synthesizes small RNAs, such as 5S rRNA and tRNAs. Proposed to contribute to the polymerase catalytic activity and forms the polymerase active center together with the largest subunit. Pol III is composed of mobile elements and RPC2 is part of the core element with the central large cleft and probably a clamp element that moves to open and close the cleft.</text>
</comment>
<dbReference type="KEGG" id="hir:HETIRDRAFT_477311"/>
<feature type="domain" description="RNA polymerase Rpb2" evidence="18">
    <location>
        <begin position="193"/>
        <end position="373"/>
    </location>
</feature>
<dbReference type="InterPro" id="IPR007647">
    <property type="entry name" value="RNA_pol_Rpb2_5"/>
</dbReference>
<dbReference type="Proteomes" id="UP000030671">
    <property type="component" value="Unassembled WGS sequence"/>
</dbReference>
<dbReference type="EMBL" id="KI925460">
    <property type="protein sequence ID" value="ETW79725.1"/>
    <property type="molecule type" value="Genomic_DNA"/>
</dbReference>
<dbReference type="GO" id="GO:0005634">
    <property type="term" value="C:nucleus"/>
    <property type="evidence" value="ECO:0007669"/>
    <property type="project" value="UniProtKB-SubCell"/>
</dbReference>
<keyword evidence="4 15" id="KW-0240">DNA-directed RNA polymerase</keyword>
<dbReference type="STRING" id="747525.W4K2Z8"/>
<dbReference type="Pfam" id="PF04560">
    <property type="entry name" value="RNA_pol_Rpb2_7"/>
    <property type="match status" value="1"/>
</dbReference>
<dbReference type="FunFam" id="2.40.270.10:FF:000006">
    <property type="entry name" value="DNA-directed RNA polymerase subunit beta"/>
    <property type="match status" value="1"/>
</dbReference>
<evidence type="ECO:0000259" key="16">
    <source>
        <dbReference type="Pfam" id="PF00562"/>
    </source>
</evidence>
<dbReference type="FunFam" id="2.40.270.10:FF:000011">
    <property type="entry name" value="DNA-directed RNA polymerase subunit beta"/>
    <property type="match status" value="1"/>
</dbReference>
<dbReference type="Pfam" id="PF04563">
    <property type="entry name" value="RNA_pol_Rpb2_1"/>
    <property type="match status" value="1"/>
</dbReference>
<dbReference type="SUPFAM" id="SSF64484">
    <property type="entry name" value="beta and beta-prime subunits of DNA dependent RNA-polymerase"/>
    <property type="match status" value="1"/>
</dbReference>
<protein>
    <recommendedName>
        <fullName evidence="15">DNA-directed RNA polymerase subunit beta</fullName>
        <ecNumber evidence="15">2.7.7.6</ecNumber>
    </recommendedName>
</protein>
<evidence type="ECO:0000256" key="2">
    <source>
        <dbReference type="ARBA" id="ARBA00006835"/>
    </source>
</evidence>
<dbReference type="RefSeq" id="XP_009548286.1">
    <property type="nucleotide sequence ID" value="XM_009549991.1"/>
</dbReference>
<keyword evidence="8" id="KW-0863">Zinc-finger</keyword>
<dbReference type="InterPro" id="IPR014724">
    <property type="entry name" value="RNA_pol_RPB2_OB-fold"/>
</dbReference>
<evidence type="ECO:0000259" key="20">
    <source>
        <dbReference type="Pfam" id="PF04565"/>
    </source>
</evidence>
<dbReference type="Pfam" id="PF04565">
    <property type="entry name" value="RNA_pol_Rpb2_3"/>
    <property type="match status" value="1"/>
</dbReference>
<dbReference type="GO" id="GO:0000428">
    <property type="term" value="C:DNA-directed RNA polymerase complex"/>
    <property type="evidence" value="ECO:0007669"/>
    <property type="project" value="UniProtKB-KW"/>
</dbReference>
<evidence type="ECO:0000259" key="17">
    <source>
        <dbReference type="Pfam" id="PF04560"/>
    </source>
</evidence>
<dbReference type="InterPro" id="IPR007120">
    <property type="entry name" value="DNA-dir_RNAP_su2_dom"/>
</dbReference>
<dbReference type="AlphaFoldDB" id="W4K2Z8"/>
<evidence type="ECO:0000256" key="4">
    <source>
        <dbReference type="ARBA" id="ARBA00022478"/>
    </source>
</evidence>